<keyword evidence="1" id="KW-0812">Transmembrane</keyword>
<feature type="transmembrane region" description="Helical" evidence="1">
    <location>
        <begin position="233"/>
        <end position="254"/>
    </location>
</feature>
<evidence type="ECO:0000256" key="1">
    <source>
        <dbReference type="SAM" id="Phobius"/>
    </source>
</evidence>
<keyword evidence="1" id="KW-1133">Transmembrane helix</keyword>
<sequence length="347" mass="38535">MSSEESLEEHLAPYVSIENVIVQPVSTVSTMLFVHGIYIMIFGACLHILLQRRGQPNQKLHLGWTISLFVLSTMLVVLQAYILIRQSILQFTWAKNRDWESLLEYVQTDRAVTISFTLGNLIPLLVNAIADTTLIHRCYVIWDSQMWMAVPMCFAWLVTNMAGLVAVILGSIAYEQSNLDLLIKSGNLNTGYFITNVIVNGIITLSTAGRIWQINRQARKIVGYTANPHLQRIIAIILESGALYPAFLIAYGIMQNTVATETGIQPINLAPIVTQVAGIAPTLIIVRASLGKTTENVDQVLSTLHFAERDRGAAEADSQIRSIDLERTNFNSSGSNNTTREVGKYEI</sequence>
<feature type="transmembrane region" description="Helical" evidence="1">
    <location>
        <begin position="266"/>
        <end position="286"/>
    </location>
</feature>
<name>A0A0W0G8P9_MONRR</name>
<keyword evidence="1" id="KW-0472">Membrane</keyword>
<reference evidence="2 3" key="1">
    <citation type="submission" date="2015-12" db="EMBL/GenBank/DDBJ databases">
        <title>Draft genome sequence of Moniliophthora roreri, the causal agent of frosty pod rot of cacao.</title>
        <authorList>
            <person name="Aime M.C."/>
            <person name="Diaz-Valderrama J.R."/>
            <person name="Kijpornyongpan T."/>
            <person name="Phillips-Mora W."/>
        </authorList>
    </citation>
    <scope>NUCLEOTIDE SEQUENCE [LARGE SCALE GENOMIC DNA]</scope>
    <source>
        <strain evidence="2 3">MCA 2952</strain>
    </source>
</reference>
<dbReference type="Proteomes" id="UP000054988">
    <property type="component" value="Unassembled WGS sequence"/>
</dbReference>
<comment type="caution">
    <text evidence="2">The sequence shown here is derived from an EMBL/GenBank/DDBJ whole genome shotgun (WGS) entry which is preliminary data.</text>
</comment>
<dbReference type="EMBL" id="LATX01000836">
    <property type="protein sequence ID" value="KTB44837.1"/>
    <property type="molecule type" value="Genomic_DNA"/>
</dbReference>
<feature type="transmembrane region" description="Helical" evidence="1">
    <location>
        <begin position="62"/>
        <end position="84"/>
    </location>
</feature>
<feature type="transmembrane region" description="Helical" evidence="1">
    <location>
        <begin position="192"/>
        <end position="212"/>
    </location>
</feature>
<evidence type="ECO:0000313" key="2">
    <source>
        <dbReference type="EMBL" id="KTB44837.1"/>
    </source>
</evidence>
<accession>A0A0W0G8P9</accession>
<feature type="transmembrane region" description="Helical" evidence="1">
    <location>
        <begin position="147"/>
        <end position="172"/>
    </location>
</feature>
<feature type="transmembrane region" description="Helical" evidence="1">
    <location>
        <begin position="32"/>
        <end position="50"/>
    </location>
</feature>
<proteinExistence type="predicted"/>
<organism evidence="2 3">
    <name type="scientific">Moniliophthora roreri</name>
    <name type="common">Frosty pod rot fungus</name>
    <name type="synonym">Monilia roreri</name>
    <dbReference type="NCBI Taxonomy" id="221103"/>
    <lineage>
        <taxon>Eukaryota</taxon>
        <taxon>Fungi</taxon>
        <taxon>Dikarya</taxon>
        <taxon>Basidiomycota</taxon>
        <taxon>Agaricomycotina</taxon>
        <taxon>Agaricomycetes</taxon>
        <taxon>Agaricomycetidae</taxon>
        <taxon>Agaricales</taxon>
        <taxon>Marasmiineae</taxon>
        <taxon>Marasmiaceae</taxon>
        <taxon>Moniliophthora</taxon>
    </lineage>
</organism>
<dbReference type="AlphaFoldDB" id="A0A0W0G8P9"/>
<gene>
    <name evidence="2" type="ORF">WG66_2588</name>
</gene>
<protein>
    <submittedName>
        <fullName evidence="2">Uncharacterized protein</fullName>
    </submittedName>
</protein>
<feature type="transmembrane region" description="Helical" evidence="1">
    <location>
        <begin position="111"/>
        <end position="135"/>
    </location>
</feature>
<evidence type="ECO:0000313" key="3">
    <source>
        <dbReference type="Proteomes" id="UP000054988"/>
    </source>
</evidence>